<reference evidence="11 12" key="1">
    <citation type="submission" date="2024-01" db="EMBL/GenBank/DDBJ databases">
        <authorList>
            <person name="Waweru B."/>
        </authorList>
    </citation>
    <scope>NUCLEOTIDE SEQUENCE [LARGE SCALE GENOMIC DNA]</scope>
</reference>
<keyword evidence="10" id="KW-1133">Transmembrane helix</keyword>
<evidence type="ECO:0000256" key="4">
    <source>
        <dbReference type="ARBA" id="ARBA00022723"/>
    </source>
</evidence>
<evidence type="ECO:0000256" key="2">
    <source>
        <dbReference type="ARBA" id="ARBA00010617"/>
    </source>
</evidence>
<keyword evidence="3 8" id="KW-0349">Heme</keyword>
<accession>A0AAV1RBI2</accession>
<evidence type="ECO:0000256" key="9">
    <source>
        <dbReference type="RuleBase" id="RU000461"/>
    </source>
</evidence>
<keyword evidence="5 9" id="KW-0560">Oxidoreductase</keyword>
<dbReference type="GO" id="GO:0004497">
    <property type="term" value="F:monooxygenase activity"/>
    <property type="evidence" value="ECO:0007669"/>
    <property type="project" value="UniProtKB-KW"/>
</dbReference>
<dbReference type="PRINTS" id="PR00463">
    <property type="entry name" value="EP450I"/>
</dbReference>
<keyword evidence="4 8" id="KW-0479">Metal-binding</keyword>
<evidence type="ECO:0000256" key="7">
    <source>
        <dbReference type="ARBA" id="ARBA00023033"/>
    </source>
</evidence>
<feature type="transmembrane region" description="Helical" evidence="10">
    <location>
        <begin position="7"/>
        <end position="24"/>
    </location>
</feature>
<proteinExistence type="inferred from homology"/>
<gene>
    <name evidence="11" type="ORF">DCAF_LOCUS8030</name>
</gene>
<dbReference type="PRINTS" id="PR00385">
    <property type="entry name" value="P450"/>
</dbReference>
<evidence type="ECO:0000256" key="5">
    <source>
        <dbReference type="ARBA" id="ARBA00023002"/>
    </source>
</evidence>
<dbReference type="GO" id="GO:0006629">
    <property type="term" value="P:lipid metabolic process"/>
    <property type="evidence" value="ECO:0007669"/>
    <property type="project" value="UniProtKB-ARBA"/>
</dbReference>
<dbReference type="PANTHER" id="PTHR24296">
    <property type="entry name" value="CYTOCHROME P450"/>
    <property type="match status" value="1"/>
</dbReference>
<dbReference type="InterPro" id="IPR001128">
    <property type="entry name" value="Cyt_P450"/>
</dbReference>
<dbReference type="Pfam" id="PF00067">
    <property type="entry name" value="p450"/>
    <property type="match status" value="1"/>
</dbReference>
<dbReference type="InterPro" id="IPR002401">
    <property type="entry name" value="Cyt_P450_E_grp-I"/>
</dbReference>
<name>A0AAV1RBI2_9ROSI</name>
<organism evidence="11 12">
    <name type="scientific">Dovyalis caffra</name>
    <dbReference type="NCBI Taxonomy" id="77055"/>
    <lineage>
        <taxon>Eukaryota</taxon>
        <taxon>Viridiplantae</taxon>
        <taxon>Streptophyta</taxon>
        <taxon>Embryophyta</taxon>
        <taxon>Tracheophyta</taxon>
        <taxon>Spermatophyta</taxon>
        <taxon>Magnoliopsida</taxon>
        <taxon>eudicotyledons</taxon>
        <taxon>Gunneridae</taxon>
        <taxon>Pentapetalae</taxon>
        <taxon>rosids</taxon>
        <taxon>fabids</taxon>
        <taxon>Malpighiales</taxon>
        <taxon>Salicaceae</taxon>
        <taxon>Flacourtieae</taxon>
        <taxon>Dovyalis</taxon>
    </lineage>
</organism>
<evidence type="ECO:0000313" key="11">
    <source>
        <dbReference type="EMBL" id="CAK7330579.1"/>
    </source>
</evidence>
<dbReference type="GO" id="GO:0005506">
    <property type="term" value="F:iron ion binding"/>
    <property type="evidence" value="ECO:0007669"/>
    <property type="project" value="InterPro"/>
</dbReference>
<dbReference type="SUPFAM" id="SSF48264">
    <property type="entry name" value="Cytochrome P450"/>
    <property type="match status" value="1"/>
</dbReference>
<keyword evidence="6 8" id="KW-0408">Iron</keyword>
<evidence type="ECO:0000313" key="12">
    <source>
        <dbReference type="Proteomes" id="UP001314170"/>
    </source>
</evidence>
<comment type="similarity">
    <text evidence="2 9">Belongs to the cytochrome P450 family.</text>
</comment>
<dbReference type="CDD" id="cd11064">
    <property type="entry name" value="CYP86A"/>
    <property type="match status" value="1"/>
</dbReference>
<dbReference type="AlphaFoldDB" id="A0AAV1RBI2"/>
<dbReference type="GO" id="GO:0016705">
    <property type="term" value="F:oxidoreductase activity, acting on paired donors, with incorporation or reduction of molecular oxygen"/>
    <property type="evidence" value="ECO:0007669"/>
    <property type="project" value="InterPro"/>
</dbReference>
<evidence type="ECO:0000256" key="1">
    <source>
        <dbReference type="ARBA" id="ARBA00001971"/>
    </source>
</evidence>
<keyword evidence="12" id="KW-1185">Reference proteome</keyword>
<evidence type="ECO:0000256" key="6">
    <source>
        <dbReference type="ARBA" id="ARBA00023004"/>
    </source>
</evidence>
<comment type="caution">
    <text evidence="11">The sequence shown here is derived from an EMBL/GenBank/DDBJ whole genome shotgun (WGS) entry which is preliminary data.</text>
</comment>
<evidence type="ECO:0000256" key="10">
    <source>
        <dbReference type="SAM" id="Phobius"/>
    </source>
</evidence>
<keyword evidence="10" id="KW-0472">Membrane</keyword>
<dbReference type="Gene3D" id="1.10.630.10">
    <property type="entry name" value="Cytochrome P450"/>
    <property type="match status" value="1"/>
</dbReference>
<dbReference type="PROSITE" id="PS00086">
    <property type="entry name" value="CYTOCHROME_P450"/>
    <property type="match status" value="1"/>
</dbReference>
<dbReference type="EMBL" id="CAWUPB010000913">
    <property type="protein sequence ID" value="CAK7330579.1"/>
    <property type="molecule type" value="Genomic_DNA"/>
</dbReference>
<evidence type="ECO:0000256" key="3">
    <source>
        <dbReference type="ARBA" id="ARBA00022617"/>
    </source>
</evidence>
<keyword evidence="10" id="KW-0812">Transmembrane</keyword>
<comment type="cofactor">
    <cofactor evidence="1 8">
        <name>heme</name>
        <dbReference type="ChEBI" id="CHEBI:30413"/>
    </cofactor>
</comment>
<protein>
    <recommendedName>
        <fullName evidence="13">Cytochrome P450</fullName>
    </recommendedName>
</protein>
<dbReference type="InterPro" id="IPR036396">
    <property type="entry name" value="Cyt_P450_sf"/>
</dbReference>
<dbReference type="InterPro" id="IPR017972">
    <property type="entry name" value="Cyt_P450_CS"/>
</dbReference>
<sequence length="534" mass="61089">MAVELDFLTLFLSFISVLIFIFFFRSTSHPPSKTPCPESYPIIGNLPSLLRNRHRFHDWVTDMLSKTPSSTLQVNNFLNLSHIICTANPVNVEHLLVTNFSNYIKGSRYLDFLQELLGHGIFNVDGHLWTVQRKIASHEFNTKSLKHFISDVVKSELSKSLVPNLSKACDQSLTFDLQDVLQKFTFTNICKVAFGVDPEPMSSLPFVRAFDDAVEIGFSRFMAPLPAIWKLQRSLNIGSEKRLKEAAEVINEFAMEVIKSRQEQEKKIEDVGGKNQDLLSRFMLLSSDMEFQDEEHRRKFLRDIIISFVLAGKDSTSTALTWFFWLIAGNPRCESLIYNELSLAAPPLGAEPVPESRVRIFSYEELKRFHYLHAAVSESMRLFPPVPINSRSTVEDDVLPDGTHVRKGWAADYSAYAMGRMETVWGQDCREFKPERWLDGEGVYQPFDQFRYPVFHCGPRMCLGKQMAYIQMKAIAAAVMYEFEILPVDGGATAEKMMNPPYRLSMVLKMRGGLPVRLKRRVAAQQLVKSQRIK</sequence>
<dbReference type="GO" id="GO:0020037">
    <property type="term" value="F:heme binding"/>
    <property type="evidence" value="ECO:0007669"/>
    <property type="project" value="InterPro"/>
</dbReference>
<dbReference type="Proteomes" id="UP001314170">
    <property type="component" value="Unassembled WGS sequence"/>
</dbReference>
<feature type="binding site" description="axial binding residue" evidence="8">
    <location>
        <position position="462"/>
    </location>
    <ligand>
        <name>heme</name>
        <dbReference type="ChEBI" id="CHEBI:30413"/>
    </ligand>
    <ligandPart>
        <name>Fe</name>
        <dbReference type="ChEBI" id="CHEBI:18248"/>
    </ligandPart>
</feature>
<evidence type="ECO:0008006" key="13">
    <source>
        <dbReference type="Google" id="ProtNLM"/>
    </source>
</evidence>
<keyword evidence="7 9" id="KW-0503">Monooxygenase</keyword>
<evidence type="ECO:0000256" key="8">
    <source>
        <dbReference type="PIRSR" id="PIRSR602401-1"/>
    </source>
</evidence>